<evidence type="ECO:0000259" key="1">
    <source>
        <dbReference type="Pfam" id="PF13304"/>
    </source>
</evidence>
<evidence type="ECO:0000313" key="4">
    <source>
        <dbReference type="Proteomes" id="UP000245488"/>
    </source>
</evidence>
<dbReference type="InterPro" id="IPR027417">
    <property type="entry name" value="P-loop_NTPase"/>
</dbReference>
<proteinExistence type="predicted"/>
<dbReference type="RefSeq" id="WP_192575485.1">
    <property type="nucleotide sequence ID" value="NZ_CM009896.1"/>
</dbReference>
<dbReference type="Proteomes" id="UP000245488">
    <property type="component" value="Chromosome"/>
</dbReference>
<dbReference type="Gene3D" id="3.40.50.300">
    <property type="entry name" value="P-loop containing nucleotide triphosphate hydrolases"/>
    <property type="match status" value="1"/>
</dbReference>
<dbReference type="PANTHER" id="PTHR43581:SF2">
    <property type="entry name" value="EXCINUCLEASE ATPASE SUBUNIT"/>
    <property type="match status" value="1"/>
</dbReference>
<dbReference type="InterPro" id="IPR051396">
    <property type="entry name" value="Bact_Antivir_Def_Nuclease"/>
</dbReference>
<organism evidence="3 4">
    <name type="scientific">Butyrivibrio fibrisolvens</name>
    <dbReference type="NCBI Taxonomy" id="831"/>
    <lineage>
        <taxon>Bacteria</taxon>
        <taxon>Bacillati</taxon>
        <taxon>Bacillota</taxon>
        <taxon>Clostridia</taxon>
        <taxon>Lachnospirales</taxon>
        <taxon>Lachnospiraceae</taxon>
        <taxon>Butyrivibrio</taxon>
    </lineage>
</organism>
<keyword evidence="4" id="KW-1185">Reference proteome</keyword>
<dbReference type="Pfam" id="PF13304">
    <property type="entry name" value="AAA_21"/>
    <property type="match status" value="1"/>
</dbReference>
<feature type="domain" description="ATPase AAA-type core" evidence="1">
    <location>
        <begin position="42"/>
        <end position="201"/>
    </location>
</feature>
<dbReference type="InterPro" id="IPR034139">
    <property type="entry name" value="TOPRIM_OLD"/>
</dbReference>
<dbReference type="PANTHER" id="PTHR43581">
    <property type="entry name" value="ATP/GTP PHOSPHATASE"/>
    <property type="match status" value="1"/>
</dbReference>
<gene>
    <name evidence="3" type="ORF">CPT75_02605</name>
</gene>
<evidence type="ECO:0000259" key="2">
    <source>
        <dbReference type="Pfam" id="PF20469"/>
    </source>
</evidence>
<dbReference type="CDD" id="cd01026">
    <property type="entry name" value="TOPRIM_OLD"/>
    <property type="match status" value="1"/>
</dbReference>
<dbReference type="EMBL" id="NXNG01000001">
    <property type="protein sequence ID" value="PWT26086.1"/>
    <property type="molecule type" value="Genomic_DNA"/>
</dbReference>
<dbReference type="GO" id="GO:0005524">
    <property type="term" value="F:ATP binding"/>
    <property type="evidence" value="ECO:0007669"/>
    <property type="project" value="InterPro"/>
</dbReference>
<dbReference type="Pfam" id="PF20469">
    <property type="entry name" value="OLD-like_TOPRIM"/>
    <property type="match status" value="1"/>
</dbReference>
<evidence type="ECO:0000313" key="3">
    <source>
        <dbReference type="EMBL" id="PWT26086.1"/>
    </source>
</evidence>
<reference evidence="3 4" key="1">
    <citation type="submission" date="2017-09" db="EMBL/GenBank/DDBJ databases">
        <title>High-quality draft genome sequence of Butyrivibrio fibrisolvens INBov1, isolated from cow rumen.</title>
        <authorList>
            <person name="Rodriguez Hernaez J."/>
            <person name="Rivarola M."/>
            <person name="Paniego N."/>
            <person name="Cravero S."/>
            <person name="Ceron Cucchi M."/>
            <person name="Martinez M.C."/>
        </authorList>
    </citation>
    <scope>NUCLEOTIDE SEQUENCE [LARGE SCALE GENOMIC DNA]</scope>
    <source>
        <strain evidence="3 4">INBov1</strain>
    </source>
</reference>
<dbReference type="InterPro" id="IPR003959">
    <property type="entry name" value="ATPase_AAA_core"/>
</dbReference>
<comment type="caution">
    <text evidence="3">The sequence shown here is derived from an EMBL/GenBank/DDBJ whole genome shotgun (WGS) entry which is preliminary data.</text>
</comment>
<dbReference type="SUPFAM" id="SSF52540">
    <property type="entry name" value="P-loop containing nucleoside triphosphate hydrolases"/>
    <property type="match status" value="1"/>
</dbReference>
<dbReference type="GO" id="GO:0016887">
    <property type="term" value="F:ATP hydrolysis activity"/>
    <property type="evidence" value="ECO:0007669"/>
    <property type="project" value="InterPro"/>
</dbReference>
<name>A0A317FYJ2_BUTFI</name>
<accession>A0A317FYJ2</accession>
<dbReference type="AlphaFoldDB" id="A0A317FYJ2"/>
<sequence length="596" mass="67994">MNKGITTFIGPNGAGKTQTQKRLRDYLKSKYGNNRVRYLSSNRIGAMEQFRSKIDQYNYSSANYNVGSRETKIHRHDIETSTGDFFTMDERKDVYIKIAERLSVLFKRQIYLRWDSGNMQVFFDKNDGRGEYSVAAEASGLINIISILAALYDEEVLFLLVDEPEVSLHPQLQAFLLREMKAAVKEYDKTIVLSTHATEFISINSIEDISNFVFFSENNVPKQVDVNKPELKSKKLGDFLLRLGHGYKNGFFAKRILLIEGASDLIICNYLADRLEYNIDVSGTQIVPTDGKGQFPIAVKLFRLIGKDVAILTDLDGFIDDNSIVELFAQLPQAKEIACKHAANSVSDMVRNVKNKISVMTSKHIDDMRDVYEKHPYWINKKEDDDVSKIVKRSMVGMLFCVEDSEISKWKDAEEWKSTKLQIETVIAVLGELGCFILKKGAIESYYHYISNNTCVEKPAAAVEEISNLDEIDCEKIKEYYTDIVSALEYVSMVEEIDESFAVKKELLSELAVALELVKYDKDEKDMYAAIKHAKNSAVSLFKYQIITEDNKKGLEVNIKSKILQVDGFPFKVFVGEDVNTIVDDKIRNRMVVDRR</sequence>
<feature type="domain" description="OLD protein-like TOPRIM" evidence="2">
    <location>
        <begin position="251"/>
        <end position="316"/>
    </location>
</feature>
<protein>
    <submittedName>
        <fullName evidence="3">Uncharacterized protein</fullName>
    </submittedName>
</protein>